<reference evidence="1" key="2">
    <citation type="journal article" date="2015" name="Fish Shellfish Immunol.">
        <title>Early steps in the European eel (Anguilla anguilla)-Vibrio vulnificus interaction in the gills: Role of the RtxA13 toxin.</title>
        <authorList>
            <person name="Callol A."/>
            <person name="Pajuelo D."/>
            <person name="Ebbesson L."/>
            <person name="Teles M."/>
            <person name="MacKenzie S."/>
            <person name="Amaro C."/>
        </authorList>
    </citation>
    <scope>NUCLEOTIDE SEQUENCE</scope>
</reference>
<proteinExistence type="predicted"/>
<reference evidence="1" key="1">
    <citation type="submission" date="2014-11" db="EMBL/GenBank/DDBJ databases">
        <authorList>
            <person name="Amaro Gonzalez C."/>
        </authorList>
    </citation>
    <scope>NUCLEOTIDE SEQUENCE</scope>
</reference>
<protein>
    <submittedName>
        <fullName evidence="1">Uncharacterized protein</fullName>
    </submittedName>
</protein>
<dbReference type="AlphaFoldDB" id="A0A0E9XTE7"/>
<accession>A0A0E9XTE7</accession>
<name>A0A0E9XTE7_ANGAN</name>
<sequence length="56" mass="6510">MYIQSNVQRYTEENTDPYSTAALLIIKLPFSHIFYQSTDPVPELFLPYRKCGCFCG</sequence>
<organism evidence="1">
    <name type="scientific">Anguilla anguilla</name>
    <name type="common">European freshwater eel</name>
    <name type="synonym">Muraena anguilla</name>
    <dbReference type="NCBI Taxonomy" id="7936"/>
    <lineage>
        <taxon>Eukaryota</taxon>
        <taxon>Metazoa</taxon>
        <taxon>Chordata</taxon>
        <taxon>Craniata</taxon>
        <taxon>Vertebrata</taxon>
        <taxon>Euteleostomi</taxon>
        <taxon>Actinopterygii</taxon>
        <taxon>Neopterygii</taxon>
        <taxon>Teleostei</taxon>
        <taxon>Anguilliformes</taxon>
        <taxon>Anguillidae</taxon>
        <taxon>Anguilla</taxon>
    </lineage>
</organism>
<evidence type="ECO:0000313" key="1">
    <source>
        <dbReference type="EMBL" id="JAI05136.1"/>
    </source>
</evidence>
<dbReference type="EMBL" id="GBXM01003442">
    <property type="protein sequence ID" value="JAI05136.1"/>
    <property type="molecule type" value="Transcribed_RNA"/>
</dbReference>